<evidence type="ECO:0000313" key="2">
    <source>
        <dbReference type="Proteomes" id="UP000783253"/>
    </source>
</evidence>
<organism evidence="1 2">
    <name type="scientific">Qipengyuania polymorpha</name>
    <dbReference type="NCBI Taxonomy" id="2867234"/>
    <lineage>
        <taxon>Bacteria</taxon>
        <taxon>Pseudomonadati</taxon>
        <taxon>Pseudomonadota</taxon>
        <taxon>Alphaproteobacteria</taxon>
        <taxon>Sphingomonadales</taxon>
        <taxon>Erythrobacteraceae</taxon>
        <taxon>Qipengyuania</taxon>
    </lineage>
</organism>
<dbReference type="Proteomes" id="UP000783253">
    <property type="component" value="Unassembled WGS sequence"/>
</dbReference>
<protein>
    <recommendedName>
        <fullName evidence="3">Pectate lyase superfamily protein domain-containing protein</fullName>
    </recommendedName>
</protein>
<evidence type="ECO:0008006" key="3">
    <source>
        <dbReference type="Google" id="ProtNLM"/>
    </source>
</evidence>
<dbReference type="RefSeq" id="WP_221572183.1">
    <property type="nucleotide sequence ID" value="NZ_JAIGNK010000001.1"/>
</dbReference>
<sequence length="559" mass="58968">MTTIATRAAAIGQDFTGSEIIETAGYASKGDGGEGTYYLIDPAAYSGAPADAGPGTIECANGWYRLLGETLFIEQFGAKSSGPDQATLDGSSGFDNAQAINDALAFATANGAHRVGARSETRFGVGSKITISDKRITFGNCTSPLSLDMVALAANDFVAGEGIVEVTANRASLDGFSLTIPTSVCDPVAGTGTQVSGVKTVGEGKLIYHNRIWNVEVAGGHKAFDLVGLEGDIRKTRAKGPYAYGYHVTGSDNEFSPSCTAADGDIGFYSDAGAEGAMHCVRNRINFHFDSGLPNRLFCFDDTPLEIGIWCQNVRGAHFLTYHGKVGQHANAAAEAHYIKLERSRHCTFENVATYRAQDAATLAVSAPAYFLDVPASWNGDPWSSVRNRFLGYQLEGVDLAKDTATLERVAHNTFLGCEGGEVSRLAGDNHQLTGKGEVLAAGGTASFTRFLTRRPGGEYPHVLRVLGRAIVSRSDAEDVLLDISLRVPILDGVAASFAGTAHVTEREKTGSGNYSVSIANVSYKVADNSIGFDLTGPANFASKCEVVLTDVLCDNGGF</sequence>
<gene>
    <name evidence="1" type="ORF">K3152_00640</name>
</gene>
<evidence type="ECO:0000313" key="1">
    <source>
        <dbReference type="EMBL" id="MBX7456744.1"/>
    </source>
</evidence>
<accession>A0ABS7IY51</accession>
<reference evidence="1 2" key="1">
    <citation type="submission" date="2021-08" db="EMBL/GenBank/DDBJ databases">
        <title>Comparative Genomics Analysis of the Genus Qipengyuania Reveals Extensive Genetic Diversity and Metabolic Versatility, Including the Description of Fifteen Novel Species.</title>
        <authorList>
            <person name="Liu Y."/>
        </authorList>
    </citation>
    <scope>NUCLEOTIDE SEQUENCE [LARGE SCALE GENOMIC DNA]</scope>
    <source>
        <strain evidence="1 2">1NDH17</strain>
    </source>
</reference>
<dbReference type="EMBL" id="JAIGNK010000001">
    <property type="protein sequence ID" value="MBX7456744.1"/>
    <property type="molecule type" value="Genomic_DNA"/>
</dbReference>
<name>A0ABS7IY51_9SPHN</name>
<comment type="caution">
    <text evidence="1">The sequence shown here is derived from an EMBL/GenBank/DDBJ whole genome shotgun (WGS) entry which is preliminary data.</text>
</comment>
<proteinExistence type="predicted"/>
<keyword evidence="2" id="KW-1185">Reference proteome</keyword>